<dbReference type="Proteomes" id="UP000231366">
    <property type="component" value="Unassembled WGS sequence"/>
</dbReference>
<evidence type="ECO:0000259" key="1">
    <source>
        <dbReference type="Pfam" id="PF18480"/>
    </source>
</evidence>
<organism evidence="2 3">
    <name type="scientific">Candidatus Desantisbacteria bacterium CG_4_9_14_3_um_filter_40_11</name>
    <dbReference type="NCBI Taxonomy" id="1974546"/>
    <lineage>
        <taxon>Bacteria</taxon>
        <taxon>Candidatus Desantisiibacteriota</taxon>
    </lineage>
</organism>
<feature type="non-terminal residue" evidence="2">
    <location>
        <position position="1"/>
    </location>
</feature>
<dbReference type="EMBL" id="PFUI01000007">
    <property type="protein sequence ID" value="PJB30498.1"/>
    <property type="molecule type" value="Genomic_DNA"/>
</dbReference>
<protein>
    <recommendedName>
        <fullName evidence="1">DUF5615 domain-containing protein</fullName>
    </recommendedName>
</protein>
<sequence>GNTPDPDILREAARKHRAVVTFNARDYLPLAHQYAAEGRVHYGIVVSNEIPQGELKRRVTKLLESVSAEELMNMVRFLQEFK</sequence>
<evidence type="ECO:0000313" key="3">
    <source>
        <dbReference type="Proteomes" id="UP000231366"/>
    </source>
</evidence>
<reference evidence="3" key="1">
    <citation type="submission" date="2017-09" db="EMBL/GenBank/DDBJ databases">
        <title>Depth-based differentiation of microbial function through sediment-hosted aquifers and enrichment of novel symbionts in the deep terrestrial subsurface.</title>
        <authorList>
            <person name="Probst A.J."/>
            <person name="Ladd B."/>
            <person name="Jarett J.K."/>
            <person name="Geller-Mcgrath D.E."/>
            <person name="Sieber C.M.K."/>
            <person name="Emerson J.B."/>
            <person name="Anantharaman K."/>
            <person name="Thomas B.C."/>
            <person name="Malmstrom R."/>
            <person name="Stieglmeier M."/>
            <person name="Klingl A."/>
            <person name="Woyke T."/>
            <person name="Ryan C.M."/>
            <person name="Banfield J.F."/>
        </authorList>
    </citation>
    <scope>NUCLEOTIDE SEQUENCE [LARGE SCALE GENOMIC DNA]</scope>
</reference>
<name>A0A2M8AWC2_9BACT</name>
<proteinExistence type="predicted"/>
<dbReference type="InterPro" id="IPR041049">
    <property type="entry name" value="DUF5615"/>
</dbReference>
<dbReference type="AlphaFoldDB" id="A0A2M8AWC2"/>
<dbReference type="Pfam" id="PF18480">
    <property type="entry name" value="DUF5615"/>
    <property type="match status" value="1"/>
</dbReference>
<accession>A0A2M8AWC2</accession>
<comment type="caution">
    <text evidence="2">The sequence shown here is derived from an EMBL/GenBank/DDBJ whole genome shotgun (WGS) entry which is preliminary data.</text>
</comment>
<evidence type="ECO:0000313" key="2">
    <source>
        <dbReference type="EMBL" id="PJB30498.1"/>
    </source>
</evidence>
<feature type="domain" description="DUF5615" evidence="1">
    <location>
        <begin position="3"/>
        <end position="74"/>
    </location>
</feature>
<gene>
    <name evidence="2" type="ORF">CO110_00250</name>
</gene>